<dbReference type="Gene3D" id="1.20.58.2220">
    <property type="entry name" value="Formin, FH2 domain"/>
    <property type="match status" value="1"/>
</dbReference>
<sequence length="1884" mass="206415">MALFRRFFYKKPPDRLLEISERVYVFDCCFSSDVMGEDEYKVYLGGIVAQLQDHFPDASFMVFNFREGEQRSQISDVLSQYDMTVMDYPRQYESCPLLPLEMIHHFLRSSESWLSLEGQQNVLLMHCERGGWPVLAFMLSGLLLYRKQYHGEQKTLEMVHKQAPKELLHLLSPLNPQPSQLRYLQYISRRNLGSDWPPSDTPLLLDCLILRDLPHFEGRKGCRPILRVYGQDPKARTNRSSILLFSTLKTKKHTRLYQQEECILVKLDIQCRVQGDVVLECIHLHDDLVSEEMVFRIMFHTAFVRANILMLQRDEMDILWDVKDQFPKEFKAEVLFSGADAVVPPITTSTISDDENDFDITSPEEFFEVEEIFSDVIDGPDHKRDLDSFVVVDTASDDSEGKEVWKGDVEPNAFLDCASDDSNHKHDMHAETSTDPVKDITVDDVQYRSDGKADSNIDSVKDIGIDDGDEQRKRRTMEAKENDSRTVESQCKGDGESNDLESMSQKTNTSLNKPISEKTQATLRKQVGANAKPAGDSLKPKSKQQETQGPNVRMAKPNAVSRWIPSNKGSYKDSMHVAYPPTRINSAPASITTSLKDGKRATSPDGVIPKDAKTKYLRASVSSPDMRSRAPICSSPDSSPKEKPSSLPAASPHQAPPPLPSLTSEATSVLHSSQAVASPPPPPPPPPLPTYSHYQTSQLPRPPPPPPPPPPFSSERPNSGTVLPPPPPPPPPLPFSSERPNSGTVLPPSPLSPPWKSVYASALVTPAICSTSQPPTSSPPPPPPPPAYYSVGQKRSDSQTSQLPSPPPPPPPPPFASVRRNSETLLPPAPPPPPWKSVYASSFDTHEACSTSSSPPPPPPPPPFSSLNTTKANGDHIPPPPPLPYTSVAPTPALKILPINGCSTSPSPPLPPSKTAPPPPPPPPFSNAYSVPPPPPPPPSYGSPPPPPPPPPSYGSPPPPPPPPPSYGSPPPPPPPPPSYGSPPPPPPPPFSHVRSIPPPPPPPPGHGSPPPPPPPFGKTSPPPPPPPPFRASGPPPPPPPPFRSGGPPPPPPPPMGAPPPPPPPMYGTPPPPPPPMRGGAPPPPPPPMRGGAPPPPPPPGGRGPGAPPPPPPPGGRAPGPPPPPGPRPPGGGPPPPPMLGARGAAVDPRGAGRGRGLPRPGLGSAAQKKSSLKPLHWVKVTRALQGSLWDELQKHGESQTAPEFDVSEIETLFSATVQKPADKSASRRKSVGAKPEKVQLIDLRRANNTEIMLTKVKMPLPDMMAAVLAMDESVLDVDQIENLIKFCPTKEEMELLKNYTGDKATLGKCEQYFLEVMKVPRVEAKLRVFSFKIQFGTQITEFKKSLNAVNSACEEVRNSQKLKEIMKKILYLGNTLNQGTARGAAVGFKLDSLLKLSDTRAANSKMTLMHYLCKVLASKASVLLDFPKDLESLESASKIQLKSLAEEMQAIIKGLEKLNQELTASESDGPVSEVFRKTLGEFISIAETEVATVSSLYSVVGRNADALAHYFGEDPNRCPFEQVTATLLNFIRLFKKAHEENVKQAELEKKKALKEAEMEKAKGPAKRRWCCSSKPPQSGMGMLRAVKKQAWVLWRAVSPGRGLSRNHGKIKRQQFQLKMAEDEDHYCEQQLIGTLDPSSSMVVIRESPIFAKDDNLVFPPIYHENLHVASSVYGVDRYLESPSESSSPSSSSRRSGSSSSFSLFPSDSDGQTPLTAFEFDRKSPSETEEKSPPLLLTGESPPSDSDEQSPFEQISSPRLLPSEQGGKSPPCDSEGKLLRKPLNGEVDLLHDWWELLLVRLYSKLKNLLTWFSKTIRSFYPVLAIAIWWWMRVRARRKRVKGETMDHLRDVIKQRDERIVQLLHQLAQMNELLLKHHKDIVSKR</sequence>
<name>A0A8S2AFQ0_ARAAE</name>
<dbReference type="SUPFAM" id="SSF52799">
    <property type="entry name" value="(Phosphotyrosine protein) phosphatases II"/>
    <property type="match status" value="1"/>
</dbReference>
<dbReference type="Proteomes" id="UP000682877">
    <property type="component" value="Chromosome 6"/>
</dbReference>
<feature type="compositionally biased region" description="Pro residues" evidence="5">
    <location>
        <begin position="854"/>
        <end position="864"/>
    </location>
</feature>
<dbReference type="SMART" id="SM00498">
    <property type="entry name" value="FH2"/>
    <property type="match status" value="1"/>
</dbReference>
<feature type="region of interest" description="Disordered" evidence="5">
    <location>
        <begin position="417"/>
        <end position="756"/>
    </location>
</feature>
<proteinExistence type="inferred from homology"/>
<dbReference type="PANTHER" id="PTHR45733:SF10">
    <property type="entry name" value="FORMIN-LIKE PROTEIN 15A-RELATED"/>
    <property type="match status" value="1"/>
</dbReference>
<feature type="compositionally biased region" description="Pro residues" evidence="5">
    <location>
        <begin position="700"/>
        <end position="712"/>
    </location>
</feature>
<keyword evidence="6" id="KW-0472">Membrane</keyword>
<dbReference type="EMBL" id="LR999456">
    <property type="protein sequence ID" value="CAE6090259.1"/>
    <property type="molecule type" value="Genomic_DNA"/>
</dbReference>
<evidence type="ECO:0000256" key="6">
    <source>
        <dbReference type="SAM" id="Phobius"/>
    </source>
</evidence>
<dbReference type="PROSITE" id="PS51182">
    <property type="entry name" value="C2_TENSIN"/>
    <property type="match status" value="1"/>
</dbReference>
<evidence type="ECO:0000313" key="10">
    <source>
        <dbReference type="Proteomes" id="UP000682877"/>
    </source>
</evidence>
<feature type="domain" description="C2 tensin-type" evidence="7">
    <location>
        <begin position="200"/>
        <end position="339"/>
    </location>
</feature>
<feature type="compositionally biased region" description="Low complexity" evidence="5">
    <location>
        <begin position="1681"/>
        <end position="1711"/>
    </location>
</feature>
<dbReference type="InterPro" id="IPR042201">
    <property type="entry name" value="FH2_Formin_sf"/>
</dbReference>
<dbReference type="InterPro" id="IPR035892">
    <property type="entry name" value="C2_domain_sf"/>
</dbReference>
<feature type="region of interest" description="Disordered" evidence="5">
    <location>
        <begin position="769"/>
        <end position="1171"/>
    </location>
</feature>
<dbReference type="PROSITE" id="PS51444">
    <property type="entry name" value="FH2"/>
    <property type="match status" value="1"/>
</dbReference>
<dbReference type="Gene3D" id="3.90.190.10">
    <property type="entry name" value="Protein tyrosine phosphatase superfamily"/>
    <property type="match status" value="1"/>
</dbReference>
<dbReference type="GO" id="GO:0004721">
    <property type="term" value="F:phosphoprotein phosphatase activity"/>
    <property type="evidence" value="ECO:0007669"/>
    <property type="project" value="UniProtKB-KW"/>
</dbReference>
<evidence type="ECO:0000259" key="8">
    <source>
        <dbReference type="PROSITE" id="PS51444"/>
    </source>
</evidence>
<feature type="compositionally biased region" description="Pro residues" evidence="5">
    <location>
        <begin position="906"/>
        <end position="1139"/>
    </location>
</feature>
<evidence type="ECO:0000256" key="4">
    <source>
        <dbReference type="SAM" id="Coils"/>
    </source>
</evidence>
<evidence type="ECO:0000259" key="7">
    <source>
        <dbReference type="PROSITE" id="PS51182"/>
    </source>
</evidence>
<feature type="compositionally biased region" description="Basic and acidic residues" evidence="5">
    <location>
        <begin position="421"/>
        <end position="495"/>
    </location>
</feature>
<dbReference type="InterPro" id="IPR015425">
    <property type="entry name" value="FH2_Formin"/>
</dbReference>
<feature type="domain" description="FH2" evidence="8">
    <location>
        <begin position="1163"/>
        <end position="1561"/>
    </location>
</feature>
<feature type="compositionally biased region" description="Polar residues" evidence="5">
    <location>
        <begin position="583"/>
        <end position="595"/>
    </location>
</feature>
<evidence type="ECO:0000256" key="5">
    <source>
        <dbReference type="SAM" id="MobiDB-lite"/>
    </source>
</evidence>
<dbReference type="InterPro" id="IPR051144">
    <property type="entry name" value="Formin_homology_domain"/>
</dbReference>
<evidence type="ECO:0000256" key="2">
    <source>
        <dbReference type="ARBA" id="ARBA00022912"/>
    </source>
</evidence>
<feature type="region of interest" description="Disordered" evidence="5">
    <location>
        <begin position="1680"/>
        <end position="1777"/>
    </location>
</feature>
<dbReference type="FunFam" id="1.20.58.2220:FF:000020">
    <property type="entry name" value="Formin-like protein"/>
    <property type="match status" value="1"/>
</dbReference>
<comment type="similarity">
    <text evidence="1">Belongs to the formin-like family. Class-II subfamily.</text>
</comment>
<feature type="compositionally biased region" description="Basic and acidic residues" evidence="5">
    <location>
        <begin position="596"/>
        <end position="614"/>
    </location>
</feature>
<evidence type="ECO:0000256" key="1">
    <source>
        <dbReference type="ARBA" id="ARBA00006468"/>
    </source>
</evidence>
<feature type="compositionally biased region" description="Basic and acidic residues" evidence="5">
    <location>
        <begin position="1719"/>
        <end position="1732"/>
    </location>
</feature>
<feature type="compositionally biased region" description="Polar residues" evidence="5">
    <location>
        <begin position="661"/>
        <end position="676"/>
    </location>
</feature>
<dbReference type="Gene3D" id="2.60.40.1110">
    <property type="match status" value="1"/>
</dbReference>
<evidence type="ECO:0000256" key="3">
    <source>
        <dbReference type="RuleBase" id="RU361260"/>
    </source>
</evidence>
<keyword evidence="2" id="KW-0378">Hydrolase</keyword>
<feature type="compositionally biased region" description="Polar residues" evidence="5">
    <location>
        <begin position="500"/>
        <end position="523"/>
    </location>
</feature>
<evidence type="ECO:0000313" key="9">
    <source>
        <dbReference type="EMBL" id="CAE6090259.1"/>
    </source>
</evidence>
<reference evidence="9" key="1">
    <citation type="submission" date="2021-01" db="EMBL/GenBank/DDBJ databases">
        <authorList>
            <person name="Bezrukov I."/>
        </authorList>
    </citation>
    <scope>NUCLEOTIDE SEQUENCE</scope>
</reference>
<keyword evidence="10" id="KW-1185">Reference proteome</keyword>
<dbReference type="Pfam" id="PF10409">
    <property type="entry name" value="PTEN_C2"/>
    <property type="match status" value="1"/>
</dbReference>
<keyword evidence="6" id="KW-0812">Transmembrane</keyword>
<feature type="compositionally biased region" description="Pro residues" evidence="5">
    <location>
        <begin position="804"/>
        <end position="815"/>
    </location>
</feature>
<dbReference type="InterPro" id="IPR014020">
    <property type="entry name" value="Tensin_C2-dom"/>
</dbReference>
<accession>A0A8S2AFQ0</accession>
<keyword evidence="4" id="KW-0175">Coiled coil</keyword>
<feature type="coiled-coil region" evidence="4">
    <location>
        <begin position="1536"/>
        <end position="1563"/>
    </location>
</feature>
<dbReference type="InterPro" id="IPR029021">
    <property type="entry name" value="Prot-tyrosine_phosphatase-like"/>
</dbReference>
<protein>
    <recommendedName>
        <fullName evidence="3">Formin-like protein</fullName>
    </recommendedName>
</protein>
<organism evidence="9 10">
    <name type="scientific">Arabidopsis arenosa</name>
    <name type="common">Sand rock-cress</name>
    <name type="synonym">Cardaminopsis arenosa</name>
    <dbReference type="NCBI Taxonomy" id="38785"/>
    <lineage>
        <taxon>Eukaryota</taxon>
        <taxon>Viridiplantae</taxon>
        <taxon>Streptophyta</taxon>
        <taxon>Embryophyta</taxon>
        <taxon>Tracheophyta</taxon>
        <taxon>Spermatophyta</taxon>
        <taxon>Magnoliopsida</taxon>
        <taxon>eudicotyledons</taxon>
        <taxon>Gunneridae</taxon>
        <taxon>Pentapetalae</taxon>
        <taxon>rosids</taxon>
        <taxon>malvids</taxon>
        <taxon>Brassicales</taxon>
        <taxon>Brassicaceae</taxon>
        <taxon>Camelineae</taxon>
        <taxon>Arabidopsis</taxon>
    </lineage>
</organism>
<feature type="compositionally biased region" description="Pro residues" evidence="5">
    <location>
        <begin position="678"/>
        <end position="689"/>
    </location>
</feature>
<dbReference type="SUPFAM" id="SSF49562">
    <property type="entry name" value="C2 domain (Calcium/lipid-binding domain, CaLB)"/>
    <property type="match status" value="1"/>
</dbReference>
<gene>
    <name evidence="9" type="ORF">AARE701A_LOCUS14728</name>
</gene>
<feature type="compositionally biased region" description="Pro residues" evidence="5">
    <location>
        <begin position="776"/>
        <end position="787"/>
    </location>
</feature>
<feature type="transmembrane region" description="Helical" evidence="6">
    <location>
        <begin position="1808"/>
        <end position="1831"/>
    </location>
</feature>
<keyword evidence="6" id="KW-1133">Transmembrane helix</keyword>
<dbReference type="SUPFAM" id="SSF101447">
    <property type="entry name" value="Formin homology 2 domain (FH2 domain)"/>
    <property type="match status" value="1"/>
</dbReference>
<feature type="compositionally biased region" description="Pro residues" evidence="5">
    <location>
        <begin position="723"/>
        <end position="734"/>
    </location>
</feature>
<dbReference type="PANTHER" id="PTHR45733">
    <property type="entry name" value="FORMIN-J"/>
    <property type="match status" value="1"/>
</dbReference>
<dbReference type="SMART" id="SM01326">
    <property type="entry name" value="PTEN_C2"/>
    <property type="match status" value="1"/>
</dbReference>
<dbReference type="Pfam" id="PF02181">
    <property type="entry name" value="FH2"/>
    <property type="match status" value="1"/>
</dbReference>
<keyword evidence="2" id="KW-0904">Protein phosphatase</keyword>